<dbReference type="InterPro" id="IPR003660">
    <property type="entry name" value="HAMP_dom"/>
</dbReference>
<dbReference type="Gene3D" id="3.30.70.270">
    <property type="match status" value="1"/>
</dbReference>
<dbReference type="Pfam" id="PF00990">
    <property type="entry name" value="GGDEF"/>
    <property type="match status" value="1"/>
</dbReference>
<dbReference type="InterPro" id="IPR043128">
    <property type="entry name" value="Rev_trsase/Diguanyl_cyclase"/>
</dbReference>
<dbReference type="CDD" id="cd06225">
    <property type="entry name" value="HAMP"/>
    <property type="match status" value="1"/>
</dbReference>
<dbReference type="InterPro" id="IPR000160">
    <property type="entry name" value="GGDEF_dom"/>
</dbReference>
<dbReference type="SMART" id="SM00052">
    <property type="entry name" value="EAL"/>
    <property type="match status" value="1"/>
</dbReference>
<dbReference type="CDD" id="cd01949">
    <property type="entry name" value="GGDEF"/>
    <property type="match status" value="1"/>
</dbReference>
<feature type="domain" description="HAMP" evidence="3">
    <location>
        <begin position="292"/>
        <end position="343"/>
    </location>
</feature>
<dbReference type="SUPFAM" id="SSF158472">
    <property type="entry name" value="HAMP domain-like"/>
    <property type="match status" value="1"/>
</dbReference>
<accession>A0ABS7XCD8</accession>
<dbReference type="InterPro" id="IPR035919">
    <property type="entry name" value="EAL_sf"/>
</dbReference>
<organism evidence="5 6">
    <name type="scientific">Rheinheimera maricola</name>
    <dbReference type="NCBI Taxonomy" id="2793282"/>
    <lineage>
        <taxon>Bacteria</taxon>
        <taxon>Pseudomonadati</taxon>
        <taxon>Pseudomonadota</taxon>
        <taxon>Gammaproteobacteria</taxon>
        <taxon>Chromatiales</taxon>
        <taxon>Chromatiaceae</taxon>
        <taxon>Rheinheimera</taxon>
    </lineage>
</organism>
<dbReference type="InterPro" id="IPR029787">
    <property type="entry name" value="Nucleotide_cyclase"/>
</dbReference>
<dbReference type="Pfam" id="PF14827">
    <property type="entry name" value="dCache_3"/>
    <property type="match status" value="1"/>
</dbReference>
<keyword evidence="6" id="KW-1185">Reference proteome</keyword>
<keyword evidence="1" id="KW-0812">Transmembrane</keyword>
<feature type="domain" description="GGDEF" evidence="4">
    <location>
        <begin position="374"/>
        <end position="503"/>
    </location>
</feature>
<protein>
    <submittedName>
        <fullName evidence="5">EAL domain-containing protein</fullName>
    </submittedName>
</protein>
<evidence type="ECO:0000313" key="6">
    <source>
        <dbReference type="Proteomes" id="UP000663814"/>
    </source>
</evidence>
<dbReference type="PANTHER" id="PTHR33121">
    <property type="entry name" value="CYCLIC DI-GMP PHOSPHODIESTERASE PDEF"/>
    <property type="match status" value="1"/>
</dbReference>
<proteinExistence type="predicted"/>
<dbReference type="Gene3D" id="3.20.20.450">
    <property type="entry name" value="EAL domain"/>
    <property type="match status" value="1"/>
</dbReference>
<dbReference type="Gene3D" id="6.10.340.10">
    <property type="match status" value="1"/>
</dbReference>
<dbReference type="Pfam" id="PF00563">
    <property type="entry name" value="EAL"/>
    <property type="match status" value="1"/>
</dbReference>
<dbReference type="InterPro" id="IPR029150">
    <property type="entry name" value="dCache_3"/>
</dbReference>
<name>A0ABS7XCD8_9GAMM</name>
<evidence type="ECO:0000259" key="3">
    <source>
        <dbReference type="PROSITE" id="PS50885"/>
    </source>
</evidence>
<dbReference type="SUPFAM" id="SSF55073">
    <property type="entry name" value="Nucleotide cyclase"/>
    <property type="match status" value="1"/>
</dbReference>
<feature type="transmembrane region" description="Helical" evidence="1">
    <location>
        <begin position="272"/>
        <end position="291"/>
    </location>
</feature>
<dbReference type="SUPFAM" id="SSF141868">
    <property type="entry name" value="EAL domain-like"/>
    <property type="match status" value="1"/>
</dbReference>
<evidence type="ECO:0000259" key="4">
    <source>
        <dbReference type="PROSITE" id="PS50887"/>
    </source>
</evidence>
<evidence type="ECO:0000256" key="1">
    <source>
        <dbReference type="SAM" id="Phobius"/>
    </source>
</evidence>
<dbReference type="SMART" id="SM00267">
    <property type="entry name" value="GGDEF"/>
    <property type="match status" value="1"/>
</dbReference>
<dbReference type="RefSeq" id="WP_205311593.1">
    <property type="nucleotide sequence ID" value="NZ_JAERPS020000004.1"/>
</dbReference>
<reference evidence="5 6" key="1">
    <citation type="submission" date="2021-08" db="EMBL/GenBank/DDBJ databases">
        <title>Rheinheimera aquimaris sp. nov., isolated from seawater of the East Sea in Korea.</title>
        <authorList>
            <person name="Kim K.H."/>
            <person name="Wenting R."/>
            <person name="Kim K.R."/>
            <person name="Jeon C.O."/>
        </authorList>
    </citation>
    <scope>NUCLEOTIDE SEQUENCE [LARGE SCALE GENOMIC DNA]</scope>
    <source>
        <strain evidence="5 6">MA-13</strain>
    </source>
</reference>
<dbReference type="InterPro" id="IPR050706">
    <property type="entry name" value="Cyclic-di-GMP_PDE-like"/>
</dbReference>
<sequence>MGFKSLRSKLIAIFVLVLSLLALATGLATLSTMKRDSEAQATEILNVATKVLRQALDIRAEQLSDSVRILAADFGFRRAVATAEQETIESVLQNHGSRINASLMLLLSPQGQLLASSDIAISMSDITPLFKQTVSGSNTTVADIIILNGQPYQLVLAPVKAPALIAWVGMGFPLDAPLAQEIKSITGLDISFVTKETNSIQLKSSTLDPAYQQLLPESLPLLLQQANTPLSNTEQDYISVALPLDKLQQLWAVQHLPNQRWLSSYQQFRQQLLLIFGAALSLALLVAFIFARSITRPLDALSLFARRIGQGFDDAPPAGGNDEIGLLGTTLHTMQINIRQREQQLLYNAEHDFLTGLYNRAAVDRLLPDILAQHAGSLLQINIQKFKHLNDVLGFNNADQLLVQLVKRLQTVLPQPLLLARLGGDEFLLVYDSLLTIAQVQGKLALLSEHYQLDNSVINIKFRAGVYHFFQSQQTVNDALRRTDIALDHALSTATHIAMYLQGQDESHQRDLTLIRDLPDALQNGQFYVVYQPKVDISKRQCHSAEALIRWQHPQLGFIPPDQFIALAEHAGNIGLITEWMLQQVLCQTALWWQQGMQVQIAVNLSVHDLLNPALTDNICSLLNQYQLPAAALALEVTESAIMQDADTVVRQLSQLRALGINLAIDDFGTGQSSLAYLKQLPVHEVKIDRAFIKDIENNANDALIVAATTQLAHSLGFSVTAEGLENRAGLPKLLHCGCDKVQGYYFAKPLQADNFSQWLLQFSTDNQSWFTAESIA</sequence>
<keyword evidence="1" id="KW-0472">Membrane</keyword>
<evidence type="ECO:0000259" key="2">
    <source>
        <dbReference type="PROSITE" id="PS50883"/>
    </source>
</evidence>
<feature type="domain" description="EAL" evidence="2">
    <location>
        <begin position="511"/>
        <end position="764"/>
    </location>
</feature>
<dbReference type="SMART" id="SM00304">
    <property type="entry name" value="HAMP"/>
    <property type="match status" value="1"/>
</dbReference>
<dbReference type="PROSITE" id="PS50887">
    <property type="entry name" value="GGDEF"/>
    <property type="match status" value="1"/>
</dbReference>
<keyword evidence="1" id="KW-1133">Transmembrane helix</keyword>
<dbReference type="Proteomes" id="UP000663814">
    <property type="component" value="Unassembled WGS sequence"/>
</dbReference>
<dbReference type="NCBIfam" id="TIGR00254">
    <property type="entry name" value="GGDEF"/>
    <property type="match status" value="1"/>
</dbReference>
<comment type="caution">
    <text evidence="5">The sequence shown here is derived from an EMBL/GenBank/DDBJ whole genome shotgun (WGS) entry which is preliminary data.</text>
</comment>
<dbReference type="InterPro" id="IPR001633">
    <property type="entry name" value="EAL_dom"/>
</dbReference>
<dbReference type="PANTHER" id="PTHR33121:SF71">
    <property type="entry name" value="OXYGEN SENSOR PROTEIN DOSP"/>
    <property type="match status" value="1"/>
</dbReference>
<dbReference type="CDD" id="cd01948">
    <property type="entry name" value="EAL"/>
    <property type="match status" value="1"/>
</dbReference>
<dbReference type="Pfam" id="PF00672">
    <property type="entry name" value="HAMP"/>
    <property type="match status" value="1"/>
</dbReference>
<evidence type="ECO:0000313" key="5">
    <source>
        <dbReference type="EMBL" id="MBZ9612272.1"/>
    </source>
</evidence>
<dbReference type="EMBL" id="JAERPS020000004">
    <property type="protein sequence ID" value="MBZ9612272.1"/>
    <property type="molecule type" value="Genomic_DNA"/>
</dbReference>
<dbReference type="PROSITE" id="PS50883">
    <property type="entry name" value="EAL"/>
    <property type="match status" value="1"/>
</dbReference>
<gene>
    <name evidence="5" type="ORF">I4W93_011760</name>
</gene>
<dbReference type="PROSITE" id="PS50885">
    <property type="entry name" value="HAMP"/>
    <property type="match status" value="1"/>
</dbReference>